<keyword evidence="7" id="KW-0456">Lyase</keyword>
<gene>
    <name evidence="7" type="ORF">MNBD_GAMMA08-953</name>
</gene>
<proteinExistence type="inferred from homology"/>
<dbReference type="Pfam" id="PF01609">
    <property type="entry name" value="DDE_Tnp_1"/>
    <property type="match status" value="1"/>
</dbReference>
<keyword evidence="2" id="KW-0815">Transposition</keyword>
<dbReference type="NCBIfam" id="NF033592">
    <property type="entry name" value="transpos_IS4_1"/>
    <property type="match status" value="1"/>
</dbReference>
<feature type="transmembrane region" description="Helical" evidence="5">
    <location>
        <begin position="329"/>
        <end position="348"/>
    </location>
</feature>
<dbReference type="InterPro" id="IPR002559">
    <property type="entry name" value="Transposase_11"/>
</dbReference>
<dbReference type="EC" id="4.6.1.1" evidence="7"/>
<dbReference type="GO" id="GO:0006313">
    <property type="term" value="P:DNA transposition"/>
    <property type="evidence" value="ECO:0007669"/>
    <property type="project" value="InterPro"/>
</dbReference>
<dbReference type="GO" id="GO:0003677">
    <property type="term" value="F:DNA binding"/>
    <property type="evidence" value="ECO:0007669"/>
    <property type="project" value="UniProtKB-KW"/>
</dbReference>
<dbReference type="GO" id="GO:0004803">
    <property type="term" value="F:transposase activity"/>
    <property type="evidence" value="ECO:0007669"/>
    <property type="project" value="InterPro"/>
</dbReference>
<accession>A0A3B0XI00</accession>
<reference evidence="7" key="1">
    <citation type="submission" date="2018-06" db="EMBL/GenBank/DDBJ databases">
        <authorList>
            <person name="Zhirakovskaya E."/>
        </authorList>
    </citation>
    <scope>NUCLEOTIDE SEQUENCE</scope>
</reference>
<organism evidence="7">
    <name type="scientific">hydrothermal vent metagenome</name>
    <dbReference type="NCBI Taxonomy" id="652676"/>
    <lineage>
        <taxon>unclassified sequences</taxon>
        <taxon>metagenomes</taxon>
        <taxon>ecological metagenomes</taxon>
    </lineage>
</organism>
<dbReference type="AlphaFoldDB" id="A0A3B0XI00"/>
<dbReference type="SUPFAM" id="SSF53098">
    <property type="entry name" value="Ribonuclease H-like"/>
    <property type="match status" value="1"/>
</dbReference>
<keyword evidence="5" id="KW-0812">Transmembrane</keyword>
<dbReference type="InterPro" id="IPR047952">
    <property type="entry name" value="Transpos_IS4"/>
</dbReference>
<evidence type="ECO:0000256" key="4">
    <source>
        <dbReference type="ARBA" id="ARBA00023172"/>
    </source>
</evidence>
<protein>
    <submittedName>
        <fullName evidence="7">Adenylate cyclase</fullName>
        <ecNumber evidence="7">4.6.1.1</ecNumber>
    </submittedName>
</protein>
<dbReference type="Gene3D" id="3.90.350.10">
    <property type="entry name" value="Transposase Inhibitor Protein From Tn5, Chain A, domain 1"/>
    <property type="match status" value="1"/>
</dbReference>
<evidence type="ECO:0000256" key="3">
    <source>
        <dbReference type="ARBA" id="ARBA00023125"/>
    </source>
</evidence>
<keyword evidence="3" id="KW-0238">DNA-binding</keyword>
<dbReference type="PANTHER" id="PTHR33258:SF1">
    <property type="entry name" value="TRANSPOSASE INSL FOR INSERTION SEQUENCE ELEMENT IS186A-RELATED"/>
    <property type="match status" value="1"/>
</dbReference>
<comment type="similarity">
    <text evidence="1">Belongs to the transposase 11 family.</text>
</comment>
<keyword evidence="5" id="KW-1133">Transmembrane helix</keyword>
<keyword evidence="4" id="KW-0233">DNA recombination</keyword>
<evidence type="ECO:0000256" key="5">
    <source>
        <dbReference type="SAM" id="Phobius"/>
    </source>
</evidence>
<name>A0A3B0XI00_9ZZZZ</name>
<dbReference type="GO" id="GO:0004016">
    <property type="term" value="F:adenylate cyclase activity"/>
    <property type="evidence" value="ECO:0007669"/>
    <property type="project" value="UniProtKB-EC"/>
</dbReference>
<evidence type="ECO:0000256" key="1">
    <source>
        <dbReference type="ARBA" id="ARBA00010075"/>
    </source>
</evidence>
<dbReference type="EMBL" id="UOFH01000378">
    <property type="protein sequence ID" value="VAW67291.1"/>
    <property type="molecule type" value="Genomic_DNA"/>
</dbReference>
<dbReference type="PANTHER" id="PTHR33258">
    <property type="entry name" value="TRANSPOSASE INSL FOR INSERTION SEQUENCE ELEMENT IS186A-RELATED"/>
    <property type="match status" value="1"/>
</dbReference>
<keyword evidence="5" id="KW-0472">Membrane</keyword>
<evidence type="ECO:0000259" key="6">
    <source>
        <dbReference type="Pfam" id="PF01609"/>
    </source>
</evidence>
<feature type="domain" description="Transposase IS4-like" evidence="6">
    <location>
        <begin position="130"/>
        <end position="341"/>
    </location>
</feature>
<sequence>MKELIKTEERNLHRWCLIKEFRKKLSKELPNHRQSDAEKDPRRKMDYLDYSSAILFTLFNPVIKSMRGLCAATELTKVKEHVTMGQINLATFSEAQHVFDSEVLHSLVQKLSAKVSFEQNENAKLLKAVKDLVAVDGSLFQTLTRVLWAEWVDDKNKAAKLHLGFSLLKNSAVDALITDGNTCERKTLLKMIEPGVMYVCDRGYGLDYRYFEKLTERGALFTIRIRNKPIIEVIQEYEISEQDRKEGVLSDQLVYLGKTRRNLPPVRLVKTGAFENKEIFLVTSEPPEKLNASLISTIYRMRWQIEVFFKWLKSILGCRKLLAESSNGVAIQIYCALIAAILLFDFLGKKPTLRQMEMLQFYFLGYASAEEIDKAIQEKKNKK</sequence>
<evidence type="ECO:0000313" key="7">
    <source>
        <dbReference type="EMBL" id="VAW67291.1"/>
    </source>
</evidence>
<evidence type="ECO:0000256" key="2">
    <source>
        <dbReference type="ARBA" id="ARBA00022578"/>
    </source>
</evidence>
<dbReference type="InterPro" id="IPR012337">
    <property type="entry name" value="RNaseH-like_sf"/>
</dbReference>